<sequence>NELVEKKLIKKAEIILSNDNDKLDLNGLDNLTELILENYSPNSFKLYLEGDDGSLELNLDNFSGAIALDLINCSWTINLSLSVHSPLTNLTLNNCDNLAVLDIEGCPNLKELNLNLEPRSSARRLEDVQIRIKFLVKLIEELEEILPSNKSIVDRKKIEQIEELEGQRKKLDKEFNQIVEDRLNTTFQFNDYFKQFVTGGLILVIFYSFLYYFDDLIERELRVRGGHYSKNVLLEKFRGLPLEEKQRYKDQKVSRNERIYKKKLTAEWAMRKKEISKAVLIESMGLTSQFRAQHQKIIRHYTDYQTSQERINKFLTLPEKNDNLLENYNRSFTNREINQLSGKNGTGKTTLLYLVLGILTPEKGEIVITTEKGEEEKENYVLHRDLNLQR</sequence>
<dbReference type="GO" id="GO:0016887">
    <property type="term" value="F:ATP hydrolysis activity"/>
    <property type="evidence" value="ECO:0007669"/>
    <property type="project" value="InterPro"/>
</dbReference>
<keyword evidence="1" id="KW-0175">Coiled coil</keyword>
<feature type="coiled-coil region" evidence="1">
    <location>
        <begin position="125"/>
        <end position="181"/>
    </location>
</feature>
<feature type="non-terminal residue" evidence="4">
    <location>
        <position position="390"/>
    </location>
</feature>
<dbReference type="Pfam" id="PF00005">
    <property type="entry name" value="ABC_tran"/>
    <property type="match status" value="1"/>
</dbReference>
<dbReference type="Gene3D" id="3.40.50.300">
    <property type="entry name" value="P-loop containing nucleotide triphosphate hydrolases"/>
    <property type="match status" value="1"/>
</dbReference>
<evidence type="ECO:0000259" key="3">
    <source>
        <dbReference type="Pfam" id="PF00005"/>
    </source>
</evidence>
<dbReference type="GO" id="GO:0005524">
    <property type="term" value="F:ATP binding"/>
    <property type="evidence" value="ECO:0007669"/>
    <property type="project" value="InterPro"/>
</dbReference>
<keyword evidence="2" id="KW-0812">Transmembrane</keyword>
<keyword evidence="2" id="KW-1133">Transmembrane helix</keyword>
<comment type="caution">
    <text evidence="4">The sequence shown here is derived from an EMBL/GenBank/DDBJ whole genome shotgun (WGS) entry which is preliminary data.</text>
</comment>
<evidence type="ECO:0000256" key="2">
    <source>
        <dbReference type="SAM" id="Phobius"/>
    </source>
</evidence>
<feature type="transmembrane region" description="Helical" evidence="2">
    <location>
        <begin position="192"/>
        <end position="213"/>
    </location>
</feature>
<keyword evidence="5" id="KW-1185">Reference proteome</keyword>
<organism evidence="4 5">
    <name type="scientific">Racocetra fulgida</name>
    <dbReference type="NCBI Taxonomy" id="60492"/>
    <lineage>
        <taxon>Eukaryota</taxon>
        <taxon>Fungi</taxon>
        <taxon>Fungi incertae sedis</taxon>
        <taxon>Mucoromycota</taxon>
        <taxon>Glomeromycotina</taxon>
        <taxon>Glomeromycetes</taxon>
        <taxon>Diversisporales</taxon>
        <taxon>Gigasporaceae</taxon>
        <taxon>Racocetra</taxon>
    </lineage>
</organism>
<evidence type="ECO:0000313" key="5">
    <source>
        <dbReference type="Proteomes" id="UP000789396"/>
    </source>
</evidence>
<dbReference type="AlphaFoldDB" id="A0A9N9B4N6"/>
<reference evidence="4" key="1">
    <citation type="submission" date="2021-06" db="EMBL/GenBank/DDBJ databases">
        <authorList>
            <person name="Kallberg Y."/>
            <person name="Tangrot J."/>
            <person name="Rosling A."/>
        </authorList>
    </citation>
    <scope>NUCLEOTIDE SEQUENCE</scope>
    <source>
        <strain evidence="4">IN212</strain>
    </source>
</reference>
<dbReference type="InterPro" id="IPR027417">
    <property type="entry name" value="P-loop_NTPase"/>
</dbReference>
<evidence type="ECO:0000313" key="4">
    <source>
        <dbReference type="EMBL" id="CAG8553323.1"/>
    </source>
</evidence>
<dbReference type="Proteomes" id="UP000789396">
    <property type="component" value="Unassembled WGS sequence"/>
</dbReference>
<evidence type="ECO:0000256" key="1">
    <source>
        <dbReference type="SAM" id="Coils"/>
    </source>
</evidence>
<dbReference type="EMBL" id="CAJVPZ010004908">
    <property type="protein sequence ID" value="CAG8553323.1"/>
    <property type="molecule type" value="Genomic_DNA"/>
</dbReference>
<keyword evidence="2" id="KW-0472">Membrane</keyword>
<dbReference type="InterPro" id="IPR003439">
    <property type="entry name" value="ABC_transporter-like_ATP-bd"/>
</dbReference>
<name>A0A9N9B4N6_9GLOM</name>
<gene>
    <name evidence="4" type="ORF">RFULGI_LOCUS4743</name>
</gene>
<accession>A0A9N9B4N6</accession>
<feature type="domain" description="ABC transporter" evidence="3">
    <location>
        <begin position="326"/>
        <end position="374"/>
    </location>
</feature>
<dbReference type="SUPFAM" id="SSF52540">
    <property type="entry name" value="P-loop containing nucleoside triphosphate hydrolases"/>
    <property type="match status" value="1"/>
</dbReference>
<proteinExistence type="predicted"/>
<protein>
    <submittedName>
        <fullName evidence="4">13750_t:CDS:1</fullName>
    </submittedName>
</protein>
<dbReference type="OrthoDB" id="2442115at2759"/>